<dbReference type="PANTHER" id="PTHR47637">
    <property type="entry name" value="CHAPERONE SURA"/>
    <property type="match status" value="1"/>
</dbReference>
<dbReference type="RefSeq" id="WP_011367940.1">
    <property type="nucleotide sequence ID" value="NC_007519.1"/>
</dbReference>
<dbReference type="Gene3D" id="1.10.4030.10">
    <property type="entry name" value="Porin chaperone SurA, peptide-binding domain"/>
    <property type="match status" value="1"/>
</dbReference>
<dbReference type="eggNOG" id="COG0760">
    <property type="taxonomic scope" value="Bacteria"/>
</dbReference>
<proteinExistence type="predicted"/>
<gene>
    <name evidence="3" type="ordered locus">Dde_2038</name>
</gene>
<dbReference type="InterPro" id="IPR046357">
    <property type="entry name" value="PPIase_dom_sf"/>
</dbReference>
<dbReference type="EMBL" id="CP000112">
    <property type="protein sequence ID" value="ABB38835.1"/>
    <property type="molecule type" value="Genomic_DNA"/>
</dbReference>
<evidence type="ECO:0000313" key="3">
    <source>
        <dbReference type="EMBL" id="ABB38835.1"/>
    </source>
</evidence>
<name>Q30ZR1_OLEA2</name>
<dbReference type="InterPro" id="IPR050280">
    <property type="entry name" value="OMP_Chaperone_SurA"/>
</dbReference>
<dbReference type="SUPFAM" id="SSF109998">
    <property type="entry name" value="Triger factor/SurA peptide-binding domain-like"/>
    <property type="match status" value="1"/>
</dbReference>
<dbReference type="PROSITE" id="PS51257">
    <property type="entry name" value="PROKAR_LIPOPROTEIN"/>
    <property type="match status" value="1"/>
</dbReference>
<protein>
    <submittedName>
        <fullName evidence="3">SurA domain-containing protein</fullName>
    </submittedName>
</protein>
<accession>Q30ZR1</accession>
<dbReference type="STRING" id="207559.Dde_2038"/>
<dbReference type="KEGG" id="dde:Dde_2038"/>
<dbReference type="Gene3D" id="3.10.50.40">
    <property type="match status" value="1"/>
</dbReference>
<dbReference type="AlphaFoldDB" id="Q30ZR1"/>
<dbReference type="PANTHER" id="PTHR47637:SF1">
    <property type="entry name" value="CHAPERONE SURA"/>
    <property type="match status" value="1"/>
</dbReference>
<keyword evidence="4" id="KW-1185">Reference proteome</keyword>
<organism evidence="3 4">
    <name type="scientific">Oleidesulfovibrio alaskensis (strain ATCC BAA-1058 / DSM 17464 / G20)</name>
    <name type="common">Desulfovibrio alaskensis</name>
    <dbReference type="NCBI Taxonomy" id="207559"/>
    <lineage>
        <taxon>Bacteria</taxon>
        <taxon>Pseudomonadati</taxon>
        <taxon>Thermodesulfobacteriota</taxon>
        <taxon>Desulfovibrionia</taxon>
        <taxon>Desulfovibrionales</taxon>
        <taxon>Desulfovibrionaceae</taxon>
        <taxon>Oleidesulfovibrio</taxon>
    </lineage>
</organism>
<dbReference type="HOGENOM" id="CLU_054924_0_0_7"/>
<evidence type="ECO:0000256" key="2">
    <source>
        <dbReference type="SAM" id="MobiDB-lite"/>
    </source>
</evidence>
<evidence type="ECO:0000256" key="1">
    <source>
        <dbReference type="ARBA" id="ARBA00022729"/>
    </source>
</evidence>
<dbReference type="Proteomes" id="UP000002710">
    <property type="component" value="Chromosome"/>
</dbReference>
<dbReference type="GO" id="GO:0003755">
    <property type="term" value="F:peptidyl-prolyl cis-trans isomerase activity"/>
    <property type="evidence" value="ECO:0007669"/>
    <property type="project" value="InterPro"/>
</dbReference>
<sequence length="335" mass="37669">MRRQIAAVVAACVIMAAAGCKDDVEQQGVVATVNGSPVYLQELEARYDLDHLSWSGAMVPSVDQLRKDYGSALAGLIVQRLVEQDLEKSGLDVTDEEVLKAEEEVRADYPPGEFEKVLVEDYIDLATWRYMLRQHLQREKFRSEILRPAISLSFEEAEDYYKAHLSDFYLPERINFLYISGPDRGTVEKARDLLTEGKDRAEVLGSFSQLSVRELKMREDRIHGTWKQLLAKLEDGQASPVLNGEAGYEAFIMLGLLPEKVLGPSQAYPIIERLLIEEKMQQVYAQWLEKRLESAEVKVSDLLLRPGEDETPVPELAPEPEEPAAPEAFNATGAS</sequence>
<evidence type="ECO:0000313" key="4">
    <source>
        <dbReference type="Proteomes" id="UP000002710"/>
    </source>
</evidence>
<dbReference type="InterPro" id="IPR027304">
    <property type="entry name" value="Trigger_fact/SurA_dom_sf"/>
</dbReference>
<feature type="region of interest" description="Disordered" evidence="2">
    <location>
        <begin position="303"/>
        <end position="335"/>
    </location>
</feature>
<keyword evidence="1" id="KW-0732">Signal</keyword>
<reference evidence="3 4" key="1">
    <citation type="journal article" date="2011" name="J. Bacteriol.">
        <title>Complete genome sequence and updated annotation of Desulfovibrio alaskensis G20.</title>
        <authorList>
            <person name="Hauser L.J."/>
            <person name="Land M.L."/>
            <person name="Brown S.D."/>
            <person name="Larimer F."/>
            <person name="Keller K.L."/>
            <person name="Rapp-Giles B.J."/>
            <person name="Price M.N."/>
            <person name="Lin M."/>
            <person name="Bruce D.C."/>
            <person name="Detter J.C."/>
            <person name="Tapia R."/>
            <person name="Han C.S."/>
            <person name="Goodwin L.A."/>
            <person name="Cheng J.F."/>
            <person name="Pitluck S."/>
            <person name="Copeland A."/>
            <person name="Lucas S."/>
            <person name="Nolan M."/>
            <person name="Lapidus A.L."/>
            <person name="Palumbo A.V."/>
            <person name="Wall J.D."/>
        </authorList>
    </citation>
    <scope>NUCLEOTIDE SEQUENCE [LARGE SCALE GENOMIC DNA]</scope>
    <source>
        <strain evidence="4">ATCC BAA 1058 / DSM 17464 / G20</strain>
    </source>
</reference>
<dbReference type="Pfam" id="PF13623">
    <property type="entry name" value="SurA_N_2"/>
    <property type="match status" value="1"/>
</dbReference>